<protein>
    <submittedName>
        <fullName evidence="2">Uncharacterized protein DUF664</fullName>
    </submittedName>
</protein>
<dbReference type="OrthoDB" id="4548523at2"/>
<accession>A0A542DYW9</accession>
<gene>
    <name evidence="2" type="ORF">FB458_1333</name>
</gene>
<evidence type="ECO:0000256" key="1">
    <source>
        <dbReference type="SAM" id="MobiDB-lite"/>
    </source>
</evidence>
<dbReference type="SUPFAM" id="SSF109854">
    <property type="entry name" value="DinB/YfiT-like putative metalloenzymes"/>
    <property type="match status" value="1"/>
</dbReference>
<dbReference type="InterPro" id="IPR034660">
    <property type="entry name" value="DinB/YfiT-like"/>
</dbReference>
<sequence>MDDALARPRLLTDLRDARASLVGKLDGLGEYDVRRPLTPTGTTLLGLVKHCALWESRYLGEVFGRPFPEPLPAWTDHAGNRDHLWVRADETRADVLGLHERVAAHADATIAELPLDAPGHVPWWRADVTLLAVVSHLLTETARHAGHADILREQLDGAVGDDNAAPPGDGERRRAWNARVEQAARDAAR</sequence>
<feature type="region of interest" description="Disordered" evidence="1">
    <location>
        <begin position="158"/>
        <end position="189"/>
    </location>
</feature>
<dbReference type="EMBL" id="VFMN01000001">
    <property type="protein sequence ID" value="TQJ08249.1"/>
    <property type="molecule type" value="Genomic_DNA"/>
</dbReference>
<reference evidence="2 3" key="1">
    <citation type="submission" date="2019-06" db="EMBL/GenBank/DDBJ databases">
        <title>Sequencing the genomes of 1000 actinobacteria strains.</title>
        <authorList>
            <person name="Klenk H.-P."/>
        </authorList>
    </citation>
    <scope>NUCLEOTIDE SEQUENCE [LARGE SCALE GENOMIC DNA]</scope>
    <source>
        <strain evidence="2 3">DSM 18607</strain>
    </source>
</reference>
<comment type="caution">
    <text evidence="2">The sequence shown here is derived from an EMBL/GenBank/DDBJ whole genome shotgun (WGS) entry which is preliminary data.</text>
</comment>
<dbReference type="Proteomes" id="UP000317893">
    <property type="component" value="Unassembled WGS sequence"/>
</dbReference>
<organism evidence="2 3">
    <name type="scientific">Lapillicoccus jejuensis</name>
    <dbReference type="NCBI Taxonomy" id="402171"/>
    <lineage>
        <taxon>Bacteria</taxon>
        <taxon>Bacillati</taxon>
        <taxon>Actinomycetota</taxon>
        <taxon>Actinomycetes</taxon>
        <taxon>Micrococcales</taxon>
        <taxon>Intrasporangiaceae</taxon>
        <taxon>Lapillicoccus</taxon>
    </lineage>
</organism>
<dbReference type="Pfam" id="PF04978">
    <property type="entry name" value="MST"/>
    <property type="match status" value="1"/>
</dbReference>
<evidence type="ECO:0000313" key="2">
    <source>
        <dbReference type="EMBL" id="TQJ08249.1"/>
    </source>
</evidence>
<dbReference type="AlphaFoldDB" id="A0A542DYW9"/>
<keyword evidence="3" id="KW-1185">Reference proteome</keyword>
<dbReference type="RefSeq" id="WP_141847788.1">
    <property type="nucleotide sequence ID" value="NZ_BAAAPR010000002.1"/>
</dbReference>
<evidence type="ECO:0000313" key="3">
    <source>
        <dbReference type="Proteomes" id="UP000317893"/>
    </source>
</evidence>
<name>A0A542DYW9_9MICO</name>
<proteinExistence type="predicted"/>
<dbReference type="InterPro" id="IPR007061">
    <property type="entry name" value="MST-like"/>
</dbReference>
<dbReference type="Gene3D" id="1.20.120.450">
    <property type="entry name" value="dinb family like domain"/>
    <property type="match status" value="1"/>
</dbReference>